<dbReference type="OrthoDB" id="7551043at2"/>
<protein>
    <recommendedName>
        <fullName evidence="4">VWFA domain-containing protein</fullName>
    </recommendedName>
</protein>
<evidence type="ECO:0000313" key="2">
    <source>
        <dbReference type="EMBL" id="ANP45130.1"/>
    </source>
</evidence>
<gene>
    <name evidence="2" type="ORF">ATE48_03955</name>
</gene>
<sequence length="255" mass="28992">MRRDREANRRYAGFTAGVLFTILLLSLSVWVMRPAELDAATLCPTDRPLAGHTVVIVDRTDRWTQAMGAALTQLVENAQRDTDKYEKFSIVSLDAQQSVHPLFSVCNPGEPTFWSDLYRGRRYTMRDFEQRFVGAAERIVEDVREPSEAATSPIVEYVHRWLGSDDFNAAVQHRRLILVSDMRQNSPLYSIYAGAEDQLGDVVERQFGPAAQGVSFDVYFVAHGRDHNVTEDEVRAAWDRAFGRIGADYSWRQIS</sequence>
<keyword evidence="1" id="KW-1133">Transmembrane helix</keyword>
<keyword evidence="1" id="KW-0472">Membrane</keyword>
<keyword evidence="1" id="KW-0812">Transmembrane</keyword>
<dbReference type="EMBL" id="CP013244">
    <property type="protein sequence ID" value="ANP45130.1"/>
    <property type="molecule type" value="Genomic_DNA"/>
</dbReference>
<dbReference type="AlphaFoldDB" id="A0A1B1AEY8"/>
<keyword evidence="3" id="KW-1185">Reference proteome</keyword>
<dbReference type="Proteomes" id="UP000092498">
    <property type="component" value="Chromosome"/>
</dbReference>
<reference evidence="2 3" key="1">
    <citation type="submission" date="2015-11" db="EMBL/GenBank/DDBJ databases">
        <title>Whole-Genome Sequence of Candidatus Oderbacter manganicum from the National Park Lower Oder Valley, Germany.</title>
        <authorList>
            <person name="Braun B."/>
            <person name="Liere K."/>
            <person name="Szewzyk U."/>
        </authorList>
    </citation>
    <scope>NUCLEOTIDE SEQUENCE [LARGE SCALE GENOMIC DNA]</scope>
    <source>
        <strain evidence="2 3">OTSz_A_272</strain>
    </source>
</reference>
<accession>A0A1B1AEY8</accession>
<dbReference type="InParanoid" id="A0A1B1AEY8"/>
<dbReference type="RefSeq" id="WP_066768025.1">
    <property type="nucleotide sequence ID" value="NZ_CP013244.1"/>
</dbReference>
<evidence type="ECO:0000256" key="1">
    <source>
        <dbReference type="SAM" id="Phobius"/>
    </source>
</evidence>
<proteinExistence type="predicted"/>
<evidence type="ECO:0000313" key="3">
    <source>
        <dbReference type="Proteomes" id="UP000092498"/>
    </source>
</evidence>
<dbReference type="KEGG" id="cbot:ATE48_03955"/>
<dbReference type="STRING" id="1759059.ATE48_03955"/>
<evidence type="ECO:0008006" key="4">
    <source>
        <dbReference type="Google" id="ProtNLM"/>
    </source>
</evidence>
<feature type="transmembrane region" description="Helical" evidence="1">
    <location>
        <begin position="12"/>
        <end position="32"/>
    </location>
</feature>
<organism evidence="2 3">
    <name type="scientific">Candidatus Viadribacter manganicus</name>
    <dbReference type="NCBI Taxonomy" id="1759059"/>
    <lineage>
        <taxon>Bacteria</taxon>
        <taxon>Pseudomonadati</taxon>
        <taxon>Pseudomonadota</taxon>
        <taxon>Alphaproteobacteria</taxon>
        <taxon>Hyphomonadales</taxon>
        <taxon>Hyphomonadaceae</taxon>
        <taxon>Candidatus Viadribacter</taxon>
    </lineage>
</organism>
<name>A0A1B1AEY8_9PROT</name>